<keyword evidence="3" id="KW-1185">Reference proteome</keyword>
<proteinExistence type="predicted"/>
<dbReference type="GeneID" id="75576529"/>
<evidence type="ECO:0000256" key="1">
    <source>
        <dbReference type="SAM" id="Phobius"/>
    </source>
</evidence>
<keyword evidence="1" id="KW-1133">Transmembrane helix</keyword>
<dbReference type="KEGG" id="shx:MS3_00000821"/>
<keyword evidence="1" id="KW-0812">Transmembrane</keyword>
<dbReference type="RefSeq" id="XP_051074187.1">
    <property type="nucleotide sequence ID" value="XM_051208438.1"/>
</dbReference>
<organism evidence="2 3">
    <name type="scientific">Schistosoma haematobium</name>
    <name type="common">Blood fluke</name>
    <dbReference type="NCBI Taxonomy" id="6185"/>
    <lineage>
        <taxon>Eukaryota</taxon>
        <taxon>Metazoa</taxon>
        <taxon>Spiralia</taxon>
        <taxon>Lophotrochozoa</taxon>
        <taxon>Platyhelminthes</taxon>
        <taxon>Trematoda</taxon>
        <taxon>Digenea</taxon>
        <taxon>Strigeidida</taxon>
        <taxon>Schistosomatoidea</taxon>
        <taxon>Schistosomatidae</taxon>
        <taxon>Schistosoma</taxon>
    </lineage>
</organism>
<reference evidence="2" key="1">
    <citation type="journal article" date="2012" name="Nat. Genet.">
        <title>Whole-genome sequence of Schistosoma haematobium.</title>
        <authorList>
            <person name="Young N.D."/>
            <person name="Jex A.R."/>
            <person name="Li B."/>
            <person name="Liu S."/>
            <person name="Yang L."/>
            <person name="Xiong Z."/>
            <person name="Li Y."/>
            <person name="Cantacessi C."/>
            <person name="Hall R.S."/>
            <person name="Xu X."/>
            <person name="Chen F."/>
            <person name="Wu X."/>
            <person name="Zerlotini A."/>
            <person name="Oliveira G."/>
            <person name="Hofmann A."/>
            <person name="Zhang G."/>
            <person name="Fang X."/>
            <person name="Kang Y."/>
            <person name="Campbell B.E."/>
            <person name="Loukas A."/>
            <person name="Ranganathan S."/>
            <person name="Rollinson D."/>
            <person name="Rinaldi G."/>
            <person name="Brindley P.J."/>
            <person name="Yang H."/>
            <person name="Wang J."/>
            <person name="Wang J."/>
            <person name="Gasser R.B."/>
        </authorList>
    </citation>
    <scope>NUCLEOTIDE SEQUENCE</scope>
</reference>
<keyword evidence="1" id="KW-0472">Membrane</keyword>
<dbReference type="EMBL" id="AMPZ03000001">
    <property type="protein sequence ID" value="KAH9595219.1"/>
    <property type="molecule type" value="Genomic_DNA"/>
</dbReference>
<dbReference type="Proteomes" id="UP000471633">
    <property type="component" value="Unassembled WGS sequence"/>
</dbReference>
<feature type="transmembrane region" description="Helical" evidence="1">
    <location>
        <begin position="12"/>
        <end position="30"/>
    </location>
</feature>
<gene>
    <name evidence="2" type="ORF">MS3_00000821</name>
</gene>
<comment type="caution">
    <text evidence="2">The sequence shown here is derived from an EMBL/GenBank/DDBJ whole genome shotgun (WGS) entry which is preliminary data.</text>
</comment>
<name>A0A922S660_SCHHA</name>
<reference evidence="2" key="3">
    <citation type="submission" date="2021-06" db="EMBL/GenBank/DDBJ databases">
        <title>Chromosome-level genome assembly for S. haematobium.</title>
        <authorList>
            <person name="Stroehlein A.J."/>
        </authorList>
    </citation>
    <scope>NUCLEOTIDE SEQUENCE</scope>
</reference>
<reference evidence="2" key="2">
    <citation type="journal article" date="2019" name="Gigascience">
        <title>High-quality Schistosoma haematobium genome achieved by single-molecule and long-range sequencing.</title>
        <authorList>
            <person name="Stroehlein A.J."/>
            <person name="Korhonen P.K."/>
            <person name="Chong T.M."/>
            <person name="Lim Y.L."/>
            <person name="Chan K.G."/>
            <person name="Webster B."/>
            <person name="Rollinson D."/>
            <person name="Brindley P.J."/>
            <person name="Gasser R.B."/>
            <person name="Young N.D."/>
        </authorList>
    </citation>
    <scope>NUCLEOTIDE SEQUENCE</scope>
</reference>
<reference evidence="2" key="4">
    <citation type="journal article" date="2022" name="PLoS Pathog.">
        <title>Chromosome-level genome of Schistosoma haematobium underpins genome-wide explorations of molecular variation.</title>
        <authorList>
            <person name="Stroehlein A.J."/>
            <person name="Korhonen P.K."/>
            <person name="Lee V.V."/>
            <person name="Ralph S.A."/>
            <person name="Mentink-Kane M."/>
            <person name="You H."/>
            <person name="McManus D.P."/>
            <person name="Tchuente L.T."/>
            <person name="Stothard J.R."/>
            <person name="Kaur P."/>
            <person name="Dudchenko O."/>
            <person name="Aiden E.L."/>
            <person name="Yang B."/>
            <person name="Yang H."/>
            <person name="Emery A.M."/>
            <person name="Webster B.L."/>
            <person name="Brindley P.J."/>
            <person name="Rollinson D."/>
            <person name="Chang B.C.H."/>
            <person name="Gasser R.B."/>
            <person name="Young N.D."/>
        </authorList>
    </citation>
    <scope>NUCLEOTIDE SEQUENCE</scope>
</reference>
<dbReference type="CTD" id="75576529"/>
<evidence type="ECO:0000313" key="2">
    <source>
        <dbReference type="EMBL" id="KAH9595219.1"/>
    </source>
</evidence>
<accession>A0A922S660</accession>
<dbReference type="AlphaFoldDB" id="A0A922S660"/>
<sequence length="100" mass="11147">MMLVIVIQVPAPYSITVLIFVLKIVTLILADSCSEFHMLLNCENSVVVLTILASMSASDPPRSSMMKPRYVNLSTSSRNPPSVSKRLTKHVNQYNIEESH</sequence>
<protein>
    <submittedName>
        <fullName evidence="2">Uncharacterized protein</fullName>
    </submittedName>
</protein>
<evidence type="ECO:0000313" key="3">
    <source>
        <dbReference type="Proteomes" id="UP000471633"/>
    </source>
</evidence>